<dbReference type="PANTHER" id="PTHR30055:SF238">
    <property type="entry name" value="MYCOFACTOCIN BIOSYNTHESIS TRANSCRIPTIONAL REGULATOR MFTR-RELATED"/>
    <property type="match status" value="1"/>
</dbReference>
<dbReference type="InterPro" id="IPR050109">
    <property type="entry name" value="HTH-type_TetR-like_transc_reg"/>
</dbReference>
<dbReference type="PROSITE" id="PS01081">
    <property type="entry name" value="HTH_TETR_1"/>
    <property type="match status" value="1"/>
</dbReference>
<protein>
    <submittedName>
        <fullName evidence="6">TetR family transcriptional regulator</fullName>
    </submittedName>
</protein>
<evidence type="ECO:0000256" key="1">
    <source>
        <dbReference type="ARBA" id="ARBA00023015"/>
    </source>
</evidence>
<feature type="domain" description="HTH tetR-type" evidence="5">
    <location>
        <begin position="6"/>
        <end position="66"/>
    </location>
</feature>
<keyword evidence="2 4" id="KW-0238">DNA-binding</keyword>
<feature type="DNA-binding region" description="H-T-H motif" evidence="4">
    <location>
        <begin position="29"/>
        <end position="48"/>
    </location>
</feature>
<dbReference type="KEGG" id="mprt:ET475_09830"/>
<proteinExistence type="predicted"/>
<evidence type="ECO:0000256" key="3">
    <source>
        <dbReference type="ARBA" id="ARBA00023163"/>
    </source>
</evidence>
<dbReference type="PRINTS" id="PR00455">
    <property type="entry name" value="HTHTETR"/>
</dbReference>
<evidence type="ECO:0000256" key="4">
    <source>
        <dbReference type="PROSITE-ProRule" id="PRU00335"/>
    </source>
</evidence>
<dbReference type="Gene3D" id="1.10.357.10">
    <property type="entry name" value="Tetracycline Repressor, domain 2"/>
    <property type="match status" value="1"/>
</dbReference>
<dbReference type="GO" id="GO:0003700">
    <property type="term" value="F:DNA-binding transcription factor activity"/>
    <property type="evidence" value="ECO:0007669"/>
    <property type="project" value="TreeGrafter"/>
</dbReference>
<dbReference type="GO" id="GO:0000976">
    <property type="term" value="F:transcription cis-regulatory region binding"/>
    <property type="evidence" value="ECO:0007669"/>
    <property type="project" value="TreeGrafter"/>
</dbReference>
<dbReference type="SUPFAM" id="SSF46689">
    <property type="entry name" value="Homeodomain-like"/>
    <property type="match status" value="1"/>
</dbReference>
<dbReference type="Proteomes" id="UP000293995">
    <property type="component" value="Chromosome"/>
</dbReference>
<keyword evidence="3" id="KW-0804">Transcription</keyword>
<accession>A0A4P6EER2</accession>
<dbReference type="OrthoDB" id="4746440at2"/>
<keyword evidence="7" id="KW-1185">Reference proteome</keyword>
<reference evidence="6 7" key="1">
    <citation type="submission" date="2019-01" db="EMBL/GenBank/DDBJ databases">
        <title>Genome sequencing of strain DFW100M-13.</title>
        <authorList>
            <person name="Heo J."/>
            <person name="Kim S.-J."/>
            <person name="Kim J.-S."/>
            <person name="Hong S.-B."/>
            <person name="Kwon S.-W."/>
        </authorList>
    </citation>
    <scope>NUCLEOTIDE SEQUENCE [LARGE SCALE GENOMIC DNA]</scope>
    <source>
        <strain evidence="6 7">DFW100M-13</strain>
    </source>
</reference>
<name>A0A4P6EER2_9MICO</name>
<evidence type="ECO:0000313" key="6">
    <source>
        <dbReference type="EMBL" id="QAY60256.1"/>
    </source>
</evidence>
<dbReference type="Pfam" id="PF00440">
    <property type="entry name" value="TetR_N"/>
    <property type="match status" value="1"/>
</dbReference>
<gene>
    <name evidence="6" type="ORF">ET475_09830</name>
</gene>
<evidence type="ECO:0000259" key="5">
    <source>
        <dbReference type="PROSITE" id="PS50977"/>
    </source>
</evidence>
<dbReference type="InterPro" id="IPR001647">
    <property type="entry name" value="HTH_TetR"/>
</dbReference>
<sequence>MGRWEPDAQGRLREAALELYAEQGFDATTVADIAARAGVTERTFFRHFADKREVLFDGSHELEHIVADVVASAPTSATPMVAVSAAMVQAGIALQQRREFATKRAAVIAANGSLMERELLKLAALAAATAQALRGRGVPEPVAVLAGEVGVIAFKVAFARWIADRGELPAYVTQALDQLRELSA</sequence>
<evidence type="ECO:0000313" key="7">
    <source>
        <dbReference type="Proteomes" id="UP000293995"/>
    </source>
</evidence>
<dbReference type="EMBL" id="CP035494">
    <property type="protein sequence ID" value="QAY60256.1"/>
    <property type="molecule type" value="Genomic_DNA"/>
</dbReference>
<dbReference type="PROSITE" id="PS50977">
    <property type="entry name" value="HTH_TETR_2"/>
    <property type="match status" value="1"/>
</dbReference>
<dbReference type="PANTHER" id="PTHR30055">
    <property type="entry name" value="HTH-TYPE TRANSCRIPTIONAL REGULATOR RUTR"/>
    <property type="match status" value="1"/>
</dbReference>
<keyword evidence="1" id="KW-0805">Transcription regulation</keyword>
<evidence type="ECO:0000256" key="2">
    <source>
        <dbReference type="ARBA" id="ARBA00023125"/>
    </source>
</evidence>
<dbReference type="InterPro" id="IPR009057">
    <property type="entry name" value="Homeodomain-like_sf"/>
</dbReference>
<dbReference type="InterPro" id="IPR023772">
    <property type="entry name" value="DNA-bd_HTH_TetR-type_CS"/>
</dbReference>
<dbReference type="AlphaFoldDB" id="A0A4P6EER2"/>
<dbReference type="RefSeq" id="WP_129389285.1">
    <property type="nucleotide sequence ID" value="NZ_CP035494.1"/>
</dbReference>
<organism evidence="6 7">
    <name type="scientific">Microbacterium protaetiae</name>
    <dbReference type="NCBI Taxonomy" id="2509458"/>
    <lineage>
        <taxon>Bacteria</taxon>
        <taxon>Bacillati</taxon>
        <taxon>Actinomycetota</taxon>
        <taxon>Actinomycetes</taxon>
        <taxon>Micrococcales</taxon>
        <taxon>Microbacteriaceae</taxon>
        <taxon>Microbacterium</taxon>
    </lineage>
</organism>